<proteinExistence type="predicted"/>
<protein>
    <submittedName>
        <fullName evidence="1">Uncharacterized protein</fullName>
    </submittedName>
</protein>
<dbReference type="EMBL" id="JAQMLU010000013">
    <property type="protein sequence ID" value="MDB8750500.1"/>
    <property type="molecule type" value="Genomic_DNA"/>
</dbReference>
<sequence length="385" mass="44144">MARKPLINVEANATYTSNVKAYNILLSGNMIPVKSRVITAALQKNNVPIVVINLDNTSPYLHINHYDYSINDCSTGYDIFSTMTIREACAYIQNTAYEKGYGDEQTVQIIKYLSFINKLNGYLNLELHTIRDINNYYYEPDVIGNALTKMYEDGEVTPDEYRRLNVSLIREIKGQLIIDNILASTDFNLNFDCSSGFSVDNMRYGETAFIDLSERHRSYTENKSRNDILYSIEECSTPMTIVLNLGKADYGLVGNFITNTVGQSNRQFIVIMDDVFSQVDDYDVIRRKFSLNLLGQHTGESCKKMEGCFHELYKEEKHYSRSVDSRLLADRFIDILFHTNHTDTTMTVPVKRSVIEQEVIADLTERAFIMMDNTGTTNYFSIYSI</sequence>
<reference evidence="1" key="1">
    <citation type="submission" date="2023-01" db="EMBL/GenBank/DDBJ databases">
        <title>Human gut microbiome strain richness.</title>
        <authorList>
            <person name="Chen-Liaw A."/>
        </authorList>
    </citation>
    <scope>NUCLEOTIDE SEQUENCE</scope>
    <source>
        <strain evidence="1">D43st1_D9_D43t1_170807</strain>
    </source>
</reference>
<evidence type="ECO:0000313" key="2">
    <source>
        <dbReference type="Proteomes" id="UP001213042"/>
    </source>
</evidence>
<accession>A0AAW6EF74</accession>
<dbReference type="AlphaFoldDB" id="A0AAW6EF74"/>
<organism evidence="1 2">
    <name type="scientific">Ruminococcus bicirculans</name>
    <name type="common">ex Wegman et al. 2014</name>
    <dbReference type="NCBI Taxonomy" id="1160721"/>
    <lineage>
        <taxon>Bacteria</taxon>
        <taxon>Bacillati</taxon>
        <taxon>Bacillota</taxon>
        <taxon>Clostridia</taxon>
        <taxon>Eubacteriales</taxon>
        <taxon>Oscillospiraceae</taxon>
        <taxon>Ruminococcus</taxon>
    </lineage>
</organism>
<evidence type="ECO:0000313" key="1">
    <source>
        <dbReference type="EMBL" id="MDB8750500.1"/>
    </source>
</evidence>
<gene>
    <name evidence="1" type="ORF">PNW00_08585</name>
</gene>
<dbReference type="RefSeq" id="WP_195221294.1">
    <property type="nucleotide sequence ID" value="NZ_JADMWL010000013.1"/>
</dbReference>
<comment type="caution">
    <text evidence="1">The sequence shown here is derived from an EMBL/GenBank/DDBJ whole genome shotgun (WGS) entry which is preliminary data.</text>
</comment>
<dbReference type="Proteomes" id="UP001213042">
    <property type="component" value="Unassembled WGS sequence"/>
</dbReference>
<name>A0AAW6EF74_9FIRM</name>